<dbReference type="InterPro" id="IPR001810">
    <property type="entry name" value="F-box_dom"/>
</dbReference>
<dbReference type="PROSITE" id="PS50294">
    <property type="entry name" value="WD_REPEATS_REGION"/>
    <property type="match status" value="3"/>
</dbReference>
<evidence type="ECO:0000313" key="6">
    <source>
        <dbReference type="EMBL" id="ORZ21195.1"/>
    </source>
</evidence>
<dbReference type="GO" id="GO:1990234">
    <property type="term" value="C:transferase complex"/>
    <property type="evidence" value="ECO:0007669"/>
    <property type="project" value="UniProtKB-ARBA"/>
</dbReference>
<sequence length="587" mass="65717">MTIPFTIQDKLGFPHTPSSSPPPPSSLPLPSSSSSTSDIVHDPFLRIDQLKNSFQNLPPQQQEWLLSEIVDQCDHSQLTFLHGMVTPRLKVDFLKRLPIEIALHIVSFIHDPVTLGRMGGVSKHWNELLKDETIWRNMCDLQQYKPPYNSHHNNSYNKSNLLSNNTMIPSSSLGYSYNAMDDKQPTTTISSPYQQKRSNMDRAGGFSYRDHFIRKYSITSAWKHGGHIKVVEQGLEGLVTSLQCDDKYIVVGCENHRIEVFDTATGNKVRSLVGHEGGVWALEFMGNDDIQNPHEQERVLVSAGCDKNVRVWNLETGELRHTLRGHVSTIRCLKMKNRRIVVTGSRDCTLRIWDVEQGVATHVLYGHQNSVRCLDICGNVLVSGSYDNTARVWDLSTGECRHVLLGHDSNIYSIVTDGIKVAAGSLSTHIQVWSVDTGDCLGVLYGHTSLVGQLELVPASGPTTPATLVSGGADGCLRIWDWNEPFNCLQRISAHDNSITCLQCDDRWILSSGNDGRVKLWDRKQGRLVRTLANPAKTVWKIQLSESKAVLLMFRTIAPMAEEGNTVLEIHDFDKSSLPQPSYPFPF</sequence>
<protein>
    <submittedName>
        <fullName evidence="6">WD40-repeat-containing domain protein</fullName>
    </submittedName>
</protein>
<dbReference type="PROSITE" id="PS50082">
    <property type="entry name" value="WD_REPEATS_2"/>
    <property type="match status" value="5"/>
</dbReference>
<evidence type="ECO:0000256" key="4">
    <source>
        <dbReference type="SAM" id="MobiDB-lite"/>
    </source>
</evidence>
<dbReference type="InterPro" id="IPR019775">
    <property type="entry name" value="WD40_repeat_CS"/>
</dbReference>
<dbReference type="AlphaFoldDB" id="A0A1X2IRS0"/>
<organism evidence="6 7">
    <name type="scientific">Absidia repens</name>
    <dbReference type="NCBI Taxonomy" id="90262"/>
    <lineage>
        <taxon>Eukaryota</taxon>
        <taxon>Fungi</taxon>
        <taxon>Fungi incertae sedis</taxon>
        <taxon>Mucoromycota</taxon>
        <taxon>Mucoromycotina</taxon>
        <taxon>Mucoromycetes</taxon>
        <taxon>Mucorales</taxon>
        <taxon>Cunninghamellaceae</taxon>
        <taxon>Absidia</taxon>
    </lineage>
</organism>
<dbReference type="PROSITE" id="PS50181">
    <property type="entry name" value="FBOX"/>
    <property type="match status" value="1"/>
</dbReference>
<dbReference type="InterPro" id="IPR015943">
    <property type="entry name" value="WD40/YVTN_repeat-like_dom_sf"/>
</dbReference>
<evidence type="ECO:0000259" key="5">
    <source>
        <dbReference type="PROSITE" id="PS50181"/>
    </source>
</evidence>
<feature type="domain" description="F-box" evidence="5">
    <location>
        <begin position="91"/>
        <end position="138"/>
    </location>
</feature>
<dbReference type="OrthoDB" id="190105at2759"/>
<keyword evidence="7" id="KW-1185">Reference proteome</keyword>
<dbReference type="PANTHER" id="PTHR22847:SF637">
    <property type="entry name" value="WD REPEAT DOMAIN 5B"/>
    <property type="match status" value="1"/>
</dbReference>
<evidence type="ECO:0000313" key="7">
    <source>
        <dbReference type="Proteomes" id="UP000193560"/>
    </source>
</evidence>
<dbReference type="Gene3D" id="1.20.1280.50">
    <property type="match status" value="1"/>
</dbReference>
<comment type="caution">
    <text evidence="6">The sequence shown here is derived from an EMBL/GenBank/DDBJ whole genome shotgun (WGS) entry which is preliminary data.</text>
</comment>
<evidence type="ECO:0000256" key="1">
    <source>
        <dbReference type="ARBA" id="ARBA00022574"/>
    </source>
</evidence>
<dbReference type="Pfam" id="PF00400">
    <property type="entry name" value="WD40"/>
    <property type="match status" value="6"/>
</dbReference>
<keyword evidence="2" id="KW-0677">Repeat</keyword>
<dbReference type="Proteomes" id="UP000193560">
    <property type="component" value="Unassembled WGS sequence"/>
</dbReference>
<dbReference type="SUPFAM" id="SSF81383">
    <property type="entry name" value="F-box domain"/>
    <property type="match status" value="1"/>
</dbReference>
<feature type="repeat" description="WD" evidence="3">
    <location>
        <begin position="323"/>
        <end position="363"/>
    </location>
</feature>
<dbReference type="EMBL" id="MCGE01000005">
    <property type="protein sequence ID" value="ORZ21195.1"/>
    <property type="molecule type" value="Genomic_DNA"/>
</dbReference>
<evidence type="ECO:0000256" key="2">
    <source>
        <dbReference type="ARBA" id="ARBA00022737"/>
    </source>
</evidence>
<dbReference type="SUPFAM" id="SSF50978">
    <property type="entry name" value="WD40 repeat-like"/>
    <property type="match status" value="1"/>
</dbReference>
<name>A0A1X2IRS0_9FUNG</name>
<dbReference type="STRING" id="90262.A0A1X2IRS0"/>
<dbReference type="InterPro" id="IPR036047">
    <property type="entry name" value="F-box-like_dom_sf"/>
</dbReference>
<dbReference type="SMART" id="SM00256">
    <property type="entry name" value="FBOX"/>
    <property type="match status" value="1"/>
</dbReference>
<reference evidence="6 7" key="1">
    <citation type="submission" date="2016-07" db="EMBL/GenBank/DDBJ databases">
        <title>Pervasive Adenine N6-methylation of Active Genes in Fungi.</title>
        <authorList>
            <consortium name="DOE Joint Genome Institute"/>
            <person name="Mondo S.J."/>
            <person name="Dannebaum R.O."/>
            <person name="Kuo R.C."/>
            <person name="Labutti K."/>
            <person name="Haridas S."/>
            <person name="Kuo A."/>
            <person name="Salamov A."/>
            <person name="Ahrendt S.R."/>
            <person name="Lipzen A."/>
            <person name="Sullivan W."/>
            <person name="Andreopoulos W.B."/>
            <person name="Clum A."/>
            <person name="Lindquist E."/>
            <person name="Daum C."/>
            <person name="Ramamoorthy G.K."/>
            <person name="Gryganskyi A."/>
            <person name="Culley D."/>
            <person name="Magnuson J.K."/>
            <person name="James T.Y."/>
            <person name="O'Malley M.A."/>
            <person name="Stajich J.E."/>
            <person name="Spatafora J.W."/>
            <person name="Visel A."/>
            <person name="Grigoriev I.V."/>
        </authorList>
    </citation>
    <scope>NUCLEOTIDE SEQUENCE [LARGE SCALE GENOMIC DNA]</scope>
    <source>
        <strain evidence="6 7">NRRL 1336</strain>
    </source>
</reference>
<feature type="repeat" description="WD" evidence="3">
    <location>
        <begin position="444"/>
        <end position="481"/>
    </location>
</feature>
<feature type="repeat" description="WD" evidence="3">
    <location>
        <begin position="364"/>
        <end position="403"/>
    </location>
</feature>
<dbReference type="InterPro" id="IPR001680">
    <property type="entry name" value="WD40_rpt"/>
</dbReference>
<accession>A0A1X2IRS0</accession>
<gene>
    <name evidence="6" type="ORF">BCR42DRAFT_448064</name>
</gene>
<dbReference type="InterPro" id="IPR036322">
    <property type="entry name" value="WD40_repeat_dom_sf"/>
</dbReference>
<dbReference type="Gene3D" id="2.130.10.10">
    <property type="entry name" value="YVTN repeat-like/Quinoprotein amine dehydrogenase"/>
    <property type="match status" value="1"/>
</dbReference>
<dbReference type="PRINTS" id="PR00320">
    <property type="entry name" value="GPROTEINBRPT"/>
</dbReference>
<feature type="region of interest" description="Disordered" evidence="4">
    <location>
        <begin position="8"/>
        <end position="37"/>
    </location>
</feature>
<dbReference type="PANTHER" id="PTHR22847">
    <property type="entry name" value="WD40 REPEAT PROTEIN"/>
    <property type="match status" value="1"/>
</dbReference>
<feature type="repeat" description="WD" evidence="3">
    <location>
        <begin position="272"/>
        <end position="322"/>
    </location>
</feature>
<feature type="compositionally biased region" description="Low complexity" evidence="4">
    <location>
        <begin position="28"/>
        <end position="37"/>
    </location>
</feature>
<dbReference type="Pfam" id="PF12937">
    <property type="entry name" value="F-box-like"/>
    <property type="match status" value="1"/>
</dbReference>
<dbReference type="CDD" id="cd00200">
    <property type="entry name" value="WD40"/>
    <property type="match status" value="1"/>
</dbReference>
<feature type="repeat" description="WD" evidence="3">
    <location>
        <begin position="492"/>
        <end position="531"/>
    </location>
</feature>
<keyword evidence="1 3" id="KW-0853">WD repeat</keyword>
<dbReference type="InterPro" id="IPR020472">
    <property type="entry name" value="WD40_PAC1"/>
</dbReference>
<proteinExistence type="predicted"/>
<evidence type="ECO:0000256" key="3">
    <source>
        <dbReference type="PROSITE-ProRule" id="PRU00221"/>
    </source>
</evidence>
<dbReference type="SMART" id="SM00320">
    <property type="entry name" value="WD40"/>
    <property type="match status" value="7"/>
</dbReference>
<dbReference type="PROSITE" id="PS00678">
    <property type="entry name" value="WD_REPEATS_1"/>
    <property type="match status" value="3"/>
</dbReference>